<accession>A0ABN7X5Z2</accession>
<evidence type="ECO:0000313" key="2">
    <source>
        <dbReference type="Proteomes" id="UP000789901"/>
    </source>
</evidence>
<reference evidence="1 2" key="1">
    <citation type="submission" date="2021-06" db="EMBL/GenBank/DDBJ databases">
        <authorList>
            <person name="Kallberg Y."/>
            <person name="Tangrot J."/>
            <person name="Rosling A."/>
        </authorList>
    </citation>
    <scope>NUCLEOTIDE SEQUENCE [LARGE SCALE GENOMIC DNA]</scope>
    <source>
        <strain evidence="1 2">120-4 pot B 10/14</strain>
    </source>
</reference>
<feature type="non-terminal residue" evidence="1">
    <location>
        <position position="68"/>
    </location>
</feature>
<evidence type="ECO:0000313" key="1">
    <source>
        <dbReference type="EMBL" id="CAG8848903.1"/>
    </source>
</evidence>
<sequence length="68" mass="7785">IDIYFYPIIGIINGILTVSPVKCKFCEPFNSHLSMDFYSTSSVEDWTSGRIIEHYQAKLKGNRAKILD</sequence>
<protein>
    <submittedName>
        <fullName evidence="1">33575_t:CDS:1</fullName>
    </submittedName>
</protein>
<dbReference type="EMBL" id="CAJVQB010093947">
    <property type="protein sequence ID" value="CAG8848903.1"/>
    <property type="molecule type" value="Genomic_DNA"/>
</dbReference>
<name>A0ABN7X5Z2_GIGMA</name>
<comment type="caution">
    <text evidence="1">The sequence shown here is derived from an EMBL/GenBank/DDBJ whole genome shotgun (WGS) entry which is preliminary data.</text>
</comment>
<feature type="non-terminal residue" evidence="1">
    <location>
        <position position="1"/>
    </location>
</feature>
<organism evidence="1 2">
    <name type="scientific">Gigaspora margarita</name>
    <dbReference type="NCBI Taxonomy" id="4874"/>
    <lineage>
        <taxon>Eukaryota</taxon>
        <taxon>Fungi</taxon>
        <taxon>Fungi incertae sedis</taxon>
        <taxon>Mucoromycota</taxon>
        <taxon>Glomeromycotina</taxon>
        <taxon>Glomeromycetes</taxon>
        <taxon>Diversisporales</taxon>
        <taxon>Gigasporaceae</taxon>
        <taxon>Gigaspora</taxon>
    </lineage>
</organism>
<dbReference type="Proteomes" id="UP000789901">
    <property type="component" value="Unassembled WGS sequence"/>
</dbReference>
<gene>
    <name evidence="1" type="ORF">GMARGA_LOCUS39419</name>
</gene>
<proteinExistence type="predicted"/>
<keyword evidence="2" id="KW-1185">Reference proteome</keyword>